<dbReference type="Pfam" id="PF15063">
    <property type="entry name" value="TC1"/>
    <property type="match status" value="1"/>
</dbReference>
<evidence type="ECO:0000256" key="2">
    <source>
        <dbReference type="ARBA" id="ARBA00020697"/>
    </source>
</evidence>
<organism evidence="6 7">
    <name type="scientific">Piaya cayana</name>
    <name type="common">Common squirrel cuckoo</name>
    <dbReference type="NCBI Taxonomy" id="33601"/>
    <lineage>
        <taxon>Eukaryota</taxon>
        <taxon>Metazoa</taxon>
        <taxon>Chordata</taxon>
        <taxon>Craniata</taxon>
        <taxon>Vertebrata</taxon>
        <taxon>Euteleostomi</taxon>
        <taxon>Archelosauria</taxon>
        <taxon>Archosauria</taxon>
        <taxon>Dinosauria</taxon>
        <taxon>Saurischia</taxon>
        <taxon>Theropoda</taxon>
        <taxon>Coelurosauria</taxon>
        <taxon>Aves</taxon>
        <taxon>Neognathae</taxon>
        <taxon>Neoaves</taxon>
        <taxon>Otidimorphae</taxon>
        <taxon>Cuculiformes</taxon>
        <taxon>Coccyzidae</taxon>
        <taxon>Piaya</taxon>
    </lineage>
</organism>
<evidence type="ECO:0000313" key="7">
    <source>
        <dbReference type="Proteomes" id="UP000653271"/>
    </source>
</evidence>
<dbReference type="Proteomes" id="UP000653271">
    <property type="component" value="Unassembled WGS sequence"/>
</dbReference>
<dbReference type="PANTHER" id="PTHR14350">
    <property type="entry name" value="ARGININE VASOPRESSIN-INDUCED PROTEIN 1"/>
    <property type="match status" value="1"/>
</dbReference>
<dbReference type="InterPro" id="IPR020282">
    <property type="entry name" value="Avpi1/C8orf4_dom"/>
</dbReference>
<dbReference type="InterPro" id="IPR039579">
    <property type="entry name" value="AVPI1"/>
</dbReference>
<evidence type="ECO:0000256" key="1">
    <source>
        <dbReference type="ARBA" id="ARBA00002403"/>
    </source>
</evidence>
<evidence type="ECO:0000256" key="4">
    <source>
        <dbReference type="SAM" id="MobiDB-lite"/>
    </source>
</evidence>
<protein>
    <recommendedName>
        <fullName evidence="2">Arginine vasopressin-induced protein 1</fullName>
    </recommendedName>
</protein>
<sequence length="77" mass="8698">MGTPASVVSDPPGRAASASRGRKRASANIFHGVGLPELRSLFRSGGAERPEERARLVWRYGGQRRMERALRRLRRRR</sequence>
<evidence type="ECO:0000259" key="5">
    <source>
        <dbReference type="Pfam" id="PF15063"/>
    </source>
</evidence>
<keyword evidence="7" id="KW-1185">Reference proteome</keyword>
<keyword evidence="3" id="KW-0131">Cell cycle</keyword>
<comment type="caution">
    <text evidence="6">The sequence shown here is derived from an EMBL/GenBank/DDBJ whole genome shotgun (WGS) entry which is preliminary data.</text>
</comment>
<reference evidence="6" key="1">
    <citation type="submission" date="2019-09" db="EMBL/GenBank/DDBJ databases">
        <title>Bird 10,000 Genomes (B10K) Project - Family phase.</title>
        <authorList>
            <person name="Zhang G."/>
        </authorList>
    </citation>
    <scope>NUCLEOTIDE SEQUENCE</scope>
    <source>
        <strain evidence="6">B10K-DU-008-47</strain>
        <tissue evidence="6">Mixed tissue sample</tissue>
    </source>
</reference>
<name>A0A850XPD0_PIACA</name>
<accession>A0A850XPD0</accession>
<dbReference type="EMBL" id="WAAB01024948">
    <property type="protein sequence ID" value="NWH82255.1"/>
    <property type="molecule type" value="Genomic_DNA"/>
</dbReference>
<gene>
    <name evidence="6" type="primary">Avpi1</name>
    <name evidence="6" type="ORF">PIACAY_R15038</name>
</gene>
<evidence type="ECO:0000313" key="6">
    <source>
        <dbReference type="EMBL" id="NWH82255.1"/>
    </source>
</evidence>
<dbReference type="AlphaFoldDB" id="A0A850XPD0"/>
<comment type="function">
    <text evidence="1">May be involved in MAP kinase activation, epithelial sodium channel (ENaC) down-regulation and cell cycling.</text>
</comment>
<dbReference type="OrthoDB" id="9906905at2759"/>
<proteinExistence type="predicted"/>
<feature type="region of interest" description="Disordered" evidence="4">
    <location>
        <begin position="1"/>
        <end position="25"/>
    </location>
</feature>
<evidence type="ECO:0000256" key="3">
    <source>
        <dbReference type="ARBA" id="ARBA00023306"/>
    </source>
</evidence>
<feature type="non-terminal residue" evidence="6">
    <location>
        <position position="1"/>
    </location>
</feature>
<feature type="domain" description="Arginine vasopressin-induced protein 1/transcriptional and immune response regulator" evidence="5">
    <location>
        <begin position="1"/>
        <end position="74"/>
    </location>
</feature>
<feature type="non-terminal residue" evidence="6">
    <location>
        <position position="77"/>
    </location>
</feature>